<dbReference type="AlphaFoldDB" id="A0A1Q9ETM4"/>
<organism evidence="1 2">
    <name type="scientific">Symbiodinium microadriaticum</name>
    <name type="common">Dinoflagellate</name>
    <name type="synonym">Zooxanthella microadriatica</name>
    <dbReference type="NCBI Taxonomy" id="2951"/>
    <lineage>
        <taxon>Eukaryota</taxon>
        <taxon>Sar</taxon>
        <taxon>Alveolata</taxon>
        <taxon>Dinophyceae</taxon>
        <taxon>Suessiales</taxon>
        <taxon>Symbiodiniaceae</taxon>
        <taxon>Symbiodinium</taxon>
    </lineage>
</organism>
<reference evidence="1 2" key="1">
    <citation type="submission" date="2016-02" db="EMBL/GenBank/DDBJ databases">
        <title>Genome analysis of coral dinoflagellate symbionts highlights evolutionary adaptations to a symbiotic lifestyle.</title>
        <authorList>
            <person name="Aranda M."/>
            <person name="Li Y."/>
            <person name="Liew Y.J."/>
            <person name="Baumgarten S."/>
            <person name="Simakov O."/>
            <person name="Wilson M."/>
            <person name="Piel J."/>
            <person name="Ashoor H."/>
            <person name="Bougouffa S."/>
            <person name="Bajic V.B."/>
            <person name="Ryu T."/>
            <person name="Ravasi T."/>
            <person name="Bayer T."/>
            <person name="Micklem G."/>
            <person name="Kim H."/>
            <person name="Bhak J."/>
            <person name="Lajeunesse T.C."/>
            <person name="Voolstra C.R."/>
        </authorList>
    </citation>
    <scope>NUCLEOTIDE SEQUENCE [LARGE SCALE GENOMIC DNA]</scope>
    <source>
        <strain evidence="1 2">CCMP2467</strain>
    </source>
</reference>
<gene>
    <name evidence="1" type="ORF">AK812_SmicGene5473</name>
</gene>
<evidence type="ECO:0000313" key="1">
    <source>
        <dbReference type="EMBL" id="OLQ10776.1"/>
    </source>
</evidence>
<name>A0A1Q9ETM4_SYMMI</name>
<dbReference type="Proteomes" id="UP000186817">
    <property type="component" value="Unassembled WGS sequence"/>
</dbReference>
<accession>A0A1Q9ETM4</accession>
<proteinExistence type="predicted"/>
<sequence length="73" mass="7751">MAFGRQLPARDLPNLCWALAAIRGSPGPALAALQDSNAKLEGCVEIMTAKELYVVVQSLDDPATRFVLQALPG</sequence>
<evidence type="ECO:0000313" key="2">
    <source>
        <dbReference type="Proteomes" id="UP000186817"/>
    </source>
</evidence>
<keyword evidence="2" id="KW-1185">Reference proteome</keyword>
<protein>
    <submittedName>
        <fullName evidence="1">Uncharacterized protein</fullName>
    </submittedName>
</protein>
<dbReference type="EMBL" id="LSRX01000072">
    <property type="protein sequence ID" value="OLQ10776.1"/>
    <property type="molecule type" value="Genomic_DNA"/>
</dbReference>
<comment type="caution">
    <text evidence="1">The sequence shown here is derived from an EMBL/GenBank/DDBJ whole genome shotgun (WGS) entry which is preliminary data.</text>
</comment>